<dbReference type="InterPro" id="IPR021677">
    <property type="entry name" value="DUF2986"/>
</dbReference>
<dbReference type="Pfam" id="PF11661">
    <property type="entry name" value="DUF2986"/>
    <property type="match status" value="1"/>
</dbReference>
<sequence length="55" mass="6110">MNRTKKITQKFMSKTRKANAKLNGRRKTPYIAKAGRVAMDVNAEPVEVCLDDGSA</sequence>
<accession>A0ABT0L9P6</accession>
<gene>
    <name evidence="1" type="ORF">L2764_07960</name>
</gene>
<reference evidence="1 2" key="1">
    <citation type="submission" date="2022-01" db="EMBL/GenBank/DDBJ databases">
        <title>Whole genome-based taxonomy of the Shewanellaceae.</title>
        <authorList>
            <person name="Martin-Rodriguez A.J."/>
        </authorList>
    </citation>
    <scope>NUCLEOTIDE SEQUENCE [LARGE SCALE GENOMIC DNA]</scope>
    <source>
        <strain evidence="1 2">DSM 17177</strain>
    </source>
</reference>
<proteinExistence type="predicted"/>
<dbReference type="RefSeq" id="WP_248939688.1">
    <property type="nucleotide sequence ID" value="NZ_JAKIKS010000023.1"/>
</dbReference>
<name>A0ABT0L9P6_9GAMM</name>
<dbReference type="Proteomes" id="UP001203423">
    <property type="component" value="Unassembled WGS sequence"/>
</dbReference>
<evidence type="ECO:0000313" key="1">
    <source>
        <dbReference type="EMBL" id="MCL1124409.1"/>
    </source>
</evidence>
<protein>
    <submittedName>
        <fullName evidence="1">DUF2986 domain-containing protein</fullName>
    </submittedName>
</protein>
<organism evidence="1 2">
    <name type="scientific">Shewanella surugensis</name>
    <dbReference type="NCBI Taxonomy" id="212020"/>
    <lineage>
        <taxon>Bacteria</taxon>
        <taxon>Pseudomonadati</taxon>
        <taxon>Pseudomonadota</taxon>
        <taxon>Gammaproteobacteria</taxon>
        <taxon>Alteromonadales</taxon>
        <taxon>Shewanellaceae</taxon>
        <taxon>Shewanella</taxon>
    </lineage>
</organism>
<dbReference type="EMBL" id="JAKIKS010000023">
    <property type="protein sequence ID" value="MCL1124409.1"/>
    <property type="molecule type" value="Genomic_DNA"/>
</dbReference>
<evidence type="ECO:0000313" key="2">
    <source>
        <dbReference type="Proteomes" id="UP001203423"/>
    </source>
</evidence>
<comment type="caution">
    <text evidence="1">The sequence shown here is derived from an EMBL/GenBank/DDBJ whole genome shotgun (WGS) entry which is preliminary data.</text>
</comment>
<keyword evidence="2" id="KW-1185">Reference proteome</keyword>